<feature type="compositionally biased region" description="Low complexity" evidence="14">
    <location>
        <begin position="24"/>
        <end position="40"/>
    </location>
</feature>
<dbReference type="eggNOG" id="KOG2807">
    <property type="taxonomic scope" value="Eukaryota"/>
</dbReference>
<dbReference type="InterPro" id="IPR013087">
    <property type="entry name" value="Znf_C2H2_type"/>
</dbReference>
<evidence type="ECO:0000256" key="4">
    <source>
        <dbReference type="ARBA" id="ARBA00022723"/>
    </source>
</evidence>
<dbReference type="GeneID" id="14536925"/>
<evidence type="ECO:0000256" key="2">
    <source>
        <dbReference type="ARBA" id="ARBA00004123"/>
    </source>
</evidence>
<protein>
    <recommendedName>
        <fullName evidence="12">General transcription and DNA repair factor IIH</fullName>
    </recommendedName>
</protein>
<dbReference type="PIRSF" id="PIRSF015919">
    <property type="entry name" value="TFIIH_SSL1"/>
    <property type="match status" value="1"/>
</dbReference>
<comment type="similarity">
    <text evidence="3 12">Belongs to the GTF2H2 family.</text>
</comment>
<dbReference type="KEGG" id="cot:CORT_0A13430"/>
<dbReference type="SUPFAM" id="SSF53300">
    <property type="entry name" value="vWA-like"/>
    <property type="match status" value="1"/>
</dbReference>
<dbReference type="GO" id="GO:0006357">
    <property type="term" value="P:regulation of transcription by RNA polymerase II"/>
    <property type="evidence" value="ECO:0007669"/>
    <property type="project" value="UniProtKB-UniRule"/>
</dbReference>
<comment type="subcellular location">
    <subcellularLocation>
        <location evidence="2 12">Nucleus</location>
    </subcellularLocation>
</comment>
<feature type="region of interest" description="Disordered" evidence="14">
    <location>
        <begin position="15"/>
        <end position="59"/>
    </location>
</feature>
<dbReference type="InterPro" id="IPR036465">
    <property type="entry name" value="vWFA_dom_sf"/>
</dbReference>
<comment type="function">
    <text evidence="1">Component of the general transcription and DNA repair factor IIH (TFIIH) core complex, which is involved in general and transcription-coupled nucleotide excision repair (NER) of damaged DNA and, when complexed to TFIIK, in RNA transcription by RNA polymerase II. In NER, TFIIH acts by opening DNA around the lesion to allow the excision of the damaged oligonucleotide and its replacement by a new DNA fragment. In transcription, TFIIH has an essential role in transcription initiation. When the pre-initiation complex (PIC) has been established, TFIIH is required for promoter opening and promoter escape. Phosphorylation of the C-terminal tail (CTD) of the largest subunit of RNA polymerase II by the kinase module TFIIK controls the initiation of transcription.</text>
</comment>
<dbReference type="GO" id="GO:0008270">
    <property type="term" value="F:zinc ion binding"/>
    <property type="evidence" value="ECO:0007669"/>
    <property type="project" value="UniProtKB-UniRule"/>
</dbReference>
<proteinExistence type="inferred from homology"/>
<keyword evidence="4 12" id="KW-0479">Metal-binding</keyword>
<dbReference type="InterPro" id="IPR007198">
    <property type="entry name" value="Ssl1-like"/>
</dbReference>
<dbReference type="AlphaFoldDB" id="H8WXQ3"/>
<dbReference type="Pfam" id="PF07975">
    <property type="entry name" value="C1_4"/>
    <property type="match status" value="1"/>
</dbReference>
<dbReference type="FunFam" id="3.40.50.410:FF:000015">
    <property type="entry name" value="General transcription factor IIH subunit 2"/>
    <property type="match status" value="1"/>
</dbReference>
<dbReference type="Pfam" id="PF04056">
    <property type="entry name" value="Ssl1"/>
    <property type="match status" value="1"/>
</dbReference>
<dbReference type="GO" id="GO:0005675">
    <property type="term" value="C:transcription factor TFIIH holo complex"/>
    <property type="evidence" value="ECO:0007669"/>
    <property type="project" value="UniProtKB-UniRule"/>
</dbReference>
<dbReference type="Gene3D" id="3.40.50.410">
    <property type="entry name" value="von Willebrand factor, type A domain"/>
    <property type="match status" value="1"/>
</dbReference>
<evidence type="ECO:0000256" key="7">
    <source>
        <dbReference type="ARBA" id="ARBA00022833"/>
    </source>
</evidence>
<feature type="zinc finger region" description="C4-type" evidence="13">
    <location>
        <begin position="398"/>
        <end position="415"/>
    </location>
</feature>
<reference evidence="16 17" key="1">
    <citation type="journal article" date="2012" name="PLoS ONE">
        <title>Sequence and analysis of the genome of the pathogenic yeast Candida orthopsilosis.</title>
        <authorList>
            <person name="Riccombeni A."/>
            <person name="Vidanes G."/>
            <person name="Proux-Wera E."/>
            <person name="Wolfe K.H."/>
            <person name="Butler G."/>
        </authorList>
    </citation>
    <scope>NUCLEOTIDE SEQUENCE [LARGE SCALE GENOMIC DNA]</scope>
    <source>
        <strain evidence="16 17">Co 90-125</strain>
    </source>
</reference>
<name>H8WXQ3_CANO9</name>
<evidence type="ECO:0000256" key="8">
    <source>
        <dbReference type="ARBA" id="ARBA00023015"/>
    </source>
</evidence>
<dbReference type="SMART" id="SM00327">
    <property type="entry name" value="VWA"/>
    <property type="match status" value="1"/>
</dbReference>
<feature type="compositionally biased region" description="Polar residues" evidence="14">
    <location>
        <begin position="49"/>
        <end position="58"/>
    </location>
</feature>
<dbReference type="InterPro" id="IPR013083">
    <property type="entry name" value="Znf_RING/FYVE/PHD"/>
</dbReference>
<keyword evidence="5" id="KW-0227">DNA damage</keyword>
<dbReference type="EMBL" id="HE681719">
    <property type="protein sequence ID" value="CCG21726.1"/>
    <property type="molecule type" value="Genomic_DNA"/>
</dbReference>
<dbReference type="InterPro" id="IPR046349">
    <property type="entry name" value="C1-like_sf"/>
</dbReference>
<dbReference type="InterPro" id="IPR012170">
    <property type="entry name" value="TFIIH_SSL1/p44"/>
</dbReference>
<dbReference type="InterPro" id="IPR004595">
    <property type="entry name" value="TFIIH_C1-like_dom"/>
</dbReference>
<dbReference type="Gene3D" id="3.30.40.10">
    <property type="entry name" value="Zinc/RING finger domain, C3HC4 (zinc finger)"/>
    <property type="match status" value="1"/>
</dbReference>
<dbReference type="PROSITE" id="PS50234">
    <property type="entry name" value="VWFA"/>
    <property type="match status" value="1"/>
</dbReference>
<dbReference type="FunFam" id="3.30.40.10:FF:000477">
    <property type="entry name" value="General transcription and DNA repair factor IIH"/>
    <property type="match status" value="1"/>
</dbReference>
<evidence type="ECO:0000259" key="15">
    <source>
        <dbReference type="PROSITE" id="PS50234"/>
    </source>
</evidence>
<dbReference type="GO" id="GO:0006367">
    <property type="term" value="P:transcription initiation at RNA polymerase II promoter"/>
    <property type="evidence" value="ECO:0007669"/>
    <property type="project" value="UniProtKB-ARBA"/>
</dbReference>
<evidence type="ECO:0000313" key="16">
    <source>
        <dbReference type="EMBL" id="CCG21726.1"/>
    </source>
</evidence>
<feature type="domain" description="VWFA" evidence="15">
    <location>
        <begin position="122"/>
        <end position="317"/>
    </location>
</feature>
<evidence type="ECO:0000256" key="6">
    <source>
        <dbReference type="ARBA" id="ARBA00022771"/>
    </source>
</evidence>
<keyword evidence="17" id="KW-1185">Reference proteome</keyword>
<accession>H8WXQ3</accession>
<keyword evidence="9 12" id="KW-0804">Transcription</keyword>
<dbReference type="NCBIfam" id="TIGR00622">
    <property type="entry name" value="ssl1"/>
    <property type="match status" value="1"/>
</dbReference>
<dbReference type="GO" id="GO:0006289">
    <property type="term" value="P:nucleotide-excision repair"/>
    <property type="evidence" value="ECO:0007669"/>
    <property type="project" value="UniProtKB-UniRule"/>
</dbReference>
<evidence type="ECO:0000313" key="17">
    <source>
        <dbReference type="Proteomes" id="UP000005018"/>
    </source>
</evidence>
<keyword evidence="8 12" id="KW-0805">Transcription regulation</keyword>
<dbReference type="Proteomes" id="UP000005018">
    <property type="component" value="Chromosome 1"/>
</dbReference>
<evidence type="ECO:0000256" key="14">
    <source>
        <dbReference type="SAM" id="MobiDB-lite"/>
    </source>
</evidence>
<dbReference type="HOGENOM" id="CLU_028556_1_1_1"/>
<dbReference type="SUPFAM" id="SSF57889">
    <property type="entry name" value="Cysteine-rich domain"/>
    <property type="match status" value="1"/>
</dbReference>
<evidence type="ECO:0000256" key="11">
    <source>
        <dbReference type="ARBA" id="ARBA00023242"/>
    </source>
</evidence>
<dbReference type="RefSeq" id="XP_003867164.1">
    <property type="nucleotide sequence ID" value="XM_003867116.1"/>
</dbReference>
<dbReference type="PROSITE" id="PS00028">
    <property type="entry name" value="ZINC_FINGER_C2H2_1"/>
    <property type="match status" value="1"/>
</dbReference>
<evidence type="ECO:0000256" key="3">
    <source>
        <dbReference type="ARBA" id="ARBA00006092"/>
    </source>
</evidence>
<evidence type="ECO:0000256" key="10">
    <source>
        <dbReference type="ARBA" id="ARBA00023204"/>
    </source>
</evidence>
<evidence type="ECO:0000256" key="12">
    <source>
        <dbReference type="PIRNR" id="PIRNR015919"/>
    </source>
</evidence>
<dbReference type="PANTHER" id="PTHR12695:SF2">
    <property type="entry name" value="GENERAL TRANSCRIPTION FACTOR IIH SUBUNIT 2-RELATED"/>
    <property type="match status" value="1"/>
</dbReference>
<sequence>MHLVEFASSEQLYTMDDSDEEFISTPTGTRSPSSRLSSASEAVPRGGVSTRTRSQHNGEVSDLKRANGYAWEDEYQRSWDIVKDDELGSGSFEAMVQTIIENRKKKIMKNPSTPFQRGIIRTLVIIVDGTLAMAEKDLRPTRLSLTLNYLSEFVVEFFDQNPISQLGIILMRNGVANLISEVSGSPQYHIDRLKQLKARQHNKYEPKGDPSLQNCLEMARSLLKFNFGSASNNSKNSKEVLLVFGSLFTSDPGDIHKTIESLVKDNIKVSVIGLSAQVAICQELVNRTNNEPRNSSSKHYGVIMNETHFKELLMDCVTPLPLPESEETKVETKGVPLIKMGFPSKVQPNATSTIGNSEYTVEFPRLNASYPTQGSNDSRDIVEVNAGLVTSPSFGYQCPQCKSKVCNLPTICPVCGLMLILSTHLARSYHHLVPLAPYKEIPVSPSYDTDFCYGCQLKFPSGTKSTKETKTIDSITSSRYRCTNCNNDFCINCDVFVHEVLHNCPGCENAH</sequence>
<dbReference type="GO" id="GO:0000439">
    <property type="term" value="C:transcription factor TFIIH core complex"/>
    <property type="evidence" value="ECO:0007669"/>
    <property type="project" value="UniProtKB-UniRule"/>
</dbReference>
<keyword evidence="7 12" id="KW-0862">Zinc</keyword>
<dbReference type="InterPro" id="IPR002035">
    <property type="entry name" value="VWF_A"/>
</dbReference>
<gene>
    <name evidence="16" type="ORF">CORT_0A13430</name>
</gene>
<keyword evidence="10" id="KW-0234">DNA repair</keyword>
<keyword evidence="11 12" id="KW-0539">Nucleus</keyword>
<evidence type="ECO:0000256" key="1">
    <source>
        <dbReference type="ARBA" id="ARBA00002817"/>
    </source>
</evidence>
<evidence type="ECO:0000256" key="9">
    <source>
        <dbReference type="ARBA" id="ARBA00023163"/>
    </source>
</evidence>
<dbReference type="PANTHER" id="PTHR12695">
    <property type="entry name" value="GENERAL TRANSCRIPTION FACTOR IIH SUBUNIT 2"/>
    <property type="match status" value="1"/>
</dbReference>
<dbReference type="OrthoDB" id="284275at2759"/>
<keyword evidence="6" id="KW-0863">Zinc-finger</keyword>
<dbReference type="SMART" id="SM01047">
    <property type="entry name" value="C1_4"/>
    <property type="match status" value="1"/>
</dbReference>
<organism evidence="16 17">
    <name type="scientific">Candida orthopsilosis (strain 90-125)</name>
    <name type="common">Yeast</name>
    <dbReference type="NCBI Taxonomy" id="1136231"/>
    <lineage>
        <taxon>Eukaryota</taxon>
        <taxon>Fungi</taxon>
        <taxon>Dikarya</taxon>
        <taxon>Ascomycota</taxon>
        <taxon>Saccharomycotina</taxon>
        <taxon>Pichiomycetes</taxon>
        <taxon>Debaryomycetaceae</taxon>
        <taxon>Candida/Lodderomyces clade</taxon>
        <taxon>Candida</taxon>
    </lineage>
</organism>
<evidence type="ECO:0000256" key="5">
    <source>
        <dbReference type="ARBA" id="ARBA00022763"/>
    </source>
</evidence>
<evidence type="ECO:0000256" key="13">
    <source>
        <dbReference type="PIRSR" id="PIRSR015919-1"/>
    </source>
</evidence>